<organism evidence="2 3">
    <name type="scientific">Anaplasma ovis str. Haibei</name>
    <dbReference type="NCBI Taxonomy" id="1248439"/>
    <lineage>
        <taxon>Bacteria</taxon>
        <taxon>Pseudomonadati</taxon>
        <taxon>Pseudomonadota</taxon>
        <taxon>Alphaproteobacteria</taxon>
        <taxon>Rickettsiales</taxon>
        <taxon>Anaplasmataceae</taxon>
        <taxon>Anaplasma</taxon>
    </lineage>
</organism>
<gene>
    <name evidence="2" type="ORF">AOV_04580</name>
</gene>
<dbReference type="OrthoDB" id="9936395at2"/>
<dbReference type="KEGG" id="aoh:AOV_04580"/>
<proteinExistence type="predicted"/>
<name>A0A2Z2L8P9_9RICK</name>
<evidence type="ECO:0000313" key="2">
    <source>
        <dbReference type="EMBL" id="ASI48027.1"/>
    </source>
</evidence>
<sequence>MYAVAVMQLLQQYQVVLAAFVLFVIFFTAAGPVRGAGFGHMPTAFRKKSVHGQTPPAPVYHTPRSPAEAPIPYGGGTGAAPPDPGHERICHADDQTRTTAALPQATPAPYTMCGGGTHPSQKPAMVGHIPALSHACSAKIIAEPSAKCVLYSLEAEPDHHELAKSAEEAMEVVDIAHEPGADICEPALNEAQLCIVEEEAGTVDQEPFPKIEPANTLMCCITVDQVLPHSIAKMLQHG</sequence>
<accession>A0A2Z2L8P9</accession>
<evidence type="ECO:0000313" key="3">
    <source>
        <dbReference type="Proteomes" id="UP000259762"/>
    </source>
</evidence>
<dbReference type="EMBL" id="CP015994">
    <property type="protein sequence ID" value="ASI48027.1"/>
    <property type="molecule type" value="Genomic_DNA"/>
</dbReference>
<protein>
    <submittedName>
        <fullName evidence="2">Uncharacterized protein</fullName>
    </submittedName>
</protein>
<dbReference type="Proteomes" id="UP000259762">
    <property type="component" value="Chromosome"/>
</dbReference>
<evidence type="ECO:0000256" key="1">
    <source>
        <dbReference type="SAM" id="MobiDB-lite"/>
    </source>
</evidence>
<reference evidence="3" key="1">
    <citation type="submission" date="2018-06" db="EMBL/GenBank/DDBJ databases">
        <title>The Anaplasma ovis genome reveals a high proportion of pseudogenes.</title>
        <authorList>
            <person name="Liu Z."/>
            <person name="Peasley A.M."/>
            <person name="Yang J."/>
            <person name="Li Y."/>
            <person name="Guan G."/>
            <person name="Luo J."/>
            <person name="Yin H."/>
            <person name="Brayton K.A."/>
        </authorList>
    </citation>
    <scope>NUCLEOTIDE SEQUENCE [LARGE SCALE GENOMIC DNA]</scope>
    <source>
        <strain evidence="3">Haibei</strain>
    </source>
</reference>
<keyword evidence="3" id="KW-1185">Reference proteome</keyword>
<reference evidence="2 3" key="2">
    <citation type="journal article" date="2019" name="BMC Genomics">
        <title>The Anaplasma ovis genome reveals a high proportion of pseudogenes.</title>
        <authorList>
            <person name="Liu Z."/>
            <person name="Peasley A.M."/>
            <person name="Yang J."/>
            <person name="Li Y."/>
            <person name="Guan G."/>
            <person name="Luo J."/>
            <person name="Yin H."/>
            <person name="Brayton K.A."/>
        </authorList>
    </citation>
    <scope>NUCLEOTIDE SEQUENCE [LARGE SCALE GENOMIC DNA]</scope>
    <source>
        <strain evidence="2 3">Haibei</strain>
    </source>
</reference>
<feature type="region of interest" description="Disordered" evidence="1">
    <location>
        <begin position="48"/>
        <end position="83"/>
    </location>
</feature>
<dbReference type="AlphaFoldDB" id="A0A2Z2L8P9"/>
<dbReference type="RefSeq" id="WP_075139324.1">
    <property type="nucleotide sequence ID" value="NZ_CP015994.1"/>
</dbReference>